<accession>A0A3D9ZUX8</accession>
<evidence type="ECO:0000313" key="1">
    <source>
        <dbReference type="EMBL" id="REG00760.1"/>
    </source>
</evidence>
<evidence type="ECO:0000313" key="2">
    <source>
        <dbReference type="Proteomes" id="UP000256913"/>
    </source>
</evidence>
<gene>
    <name evidence="1" type="ORF">DFJ67_6817</name>
</gene>
<name>A0A3D9ZUX8_9ACTN</name>
<proteinExistence type="predicted"/>
<reference evidence="1 2" key="1">
    <citation type="submission" date="2018-08" db="EMBL/GenBank/DDBJ databases">
        <title>Sequencing the genomes of 1000 actinobacteria strains.</title>
        <authorList>
            <person name="Klenk H.-P."/>
        </authorList>
    </citation>
    <scope>NUCLEOTIDE SEQUENCE [LARGE SCALE GENOMIC DNA]</scope>
    <source>
        <strain evidence="1 2">DSM 44099</strain>
    </source>
</reference>
<comment type="caution">
    <text evidence="1">The sequence shown here is derived from an EMBL/GenBank/DDBJ whole genome shotgun (WGS) entry which is preliminary data.</text>
</comment>
<sequence>MIDRNVDDYLRIDCFSSAFELELNFGYRAVFAPEYVVAAVP</sequence>
<organism evidence="1 2">
    <name type="scientific">Asanoa ferruginea</name>
    <dbReference type="NCBI Taxonomy" id="53367"/>
    <lineage>
        <taxon>Bacteria</taxon>
        <taxon>Bacillati</taxon>
        <taxon>Actinomycetota</taxon>
        <taxon>Actinomycetes</taxon>
        <taxon>Micromonosporales</taxon>
        <taxon>Micromonosporaceae</taxon>
        <taxon>Asanoa</taxon>
    </lineage>
</organism>
<dbReference type="AlphaFoldDB" id="A0A3D9ZUX8"/>
<dbReference type="Proteomes" id="UP000256913">
    <property type="component" value="Unassembled WGS sequence"/>
</dbReference>
<keyword evidence="2" id="KW-1185">Reference proteome</keyword>
<protein>
    <submittedName>
        <fullName evidence="1">Uncharacterized protein</fullName>
    </submittedName>
</protein>
<dbReference type="EMBL" id="QUMQ01000001">
    <property type="protein sequence ID" value="REG00760.1"/>
    <property type="molecule type" value="Genomic_DNA"/>
</dbReference>